<keyword evidence="9 10" id="KW-0456">Lyase</keyword>
<dbReference type="InterPro" id="IPR002817">
    <property type="entry name" value="ThiC/BzaA/B"/>
</dbReference>
<feature type="binding site" evidence="10">
    <location>
        <position position="127"/>
    </location>
    <ligand>
        <name>substrate</name>
    </ligand>
</feature>
<keyword evidence="4 10" id="KW-0479">Metal-binding</keyword>
<gene>
    <name evidence="10 11" type="primary">thiC</name>
    <name evidence="11" type="ORF">EHQ17_08945</name>
</gene>
<dbReference type="GO" id="GO:0070284">
    <property type="term" value="F:phosphomethylpyrimidine synthase activity"/>
    <property type="evidence" value="ECO:0007669"/>
    <property type="project" value="UniProtKB-EC"/>
</dbReference>
<feature type="binding site" evidence="10">
    <location>
        <position position="221"/>
    </location>
    <ligand>
        <name>substrate</name>
    </ligand>
</feature>
<comment type="pathway">
    <text evidence="10">Cofactor biosynthesis; thiamine diphosphate biosynthesis.</text>
</comment>
<protein>
    <recommendedName>
        <fullName evidence="10">Phosphomethylpyrimidine synthase</fullName>
        <ecNumber evidence="10">4.1.99.17</ecNumber>
    </recommendedName>
    <alternativeName>
        <fullName evidence="10">Hydroxymethylpyrimidine phosphate synthase</fullName>
        <shortName evidence="10">HMP-P synthase</shortName>
        <shortName evidence="10">HMP-phosphate synthase</shortName>
        <shortName evidence="10">HMPP synthase</shortName>
    </alternativeName>
    <alternativeName>
        <fullName evidence="10">Thiamine biosynthesis protein ThiC</fullName>
    </alternativeName>
</protein>
<dbReference type="PANTHER" id="PTHR30557">
    <property type="entry name" value="THIAMINE BIOSYNTHESIS PROTEIN THIC"/>
    <property type="match status" value="1"/>
</dbReference>
<dbReference type="NCBIfam" id="TIGR00190">
    <property type="entry name" value="thiC"/>
    <property type="match status" value="1"/>
</dbReference>
<feature type="binding site" evidence="10">
    <location>
        <position position="472"/>
    </location>
    <ligand>
        <name>[4Fe-4S] cluster</name>
        <dbReference type="ChEBI" id="CHEBI:49883"/>
        <note>4Fe-4S-S-AdoMet</note>
    </ligand>
</feature>
<sequence length="522" mass="59063">MDNTQEFQIPRKTIRLTNGTQYHGYRTEGELSEKRPEDYKNGIAPLRKEWIQKRMYRGDTNHSQMYYAKKGIVTEEMRYAALRENMDPEFVRSEIARGRAILPSNRNHPELEPMLIGKNFLVKINANIGNSALGSSIEEEVEKLRWAVKWGADTVMDLSTGKNIHETREWILRNSPVPIGTVPIYQALEKVKGKAENLNIQVFLDTLEEQAEQGVDYFTIHAGVLLRYIPFTANRVTGIVSRGGSILAKWCLAHHKENFLYTHFDEILKVMKKYGVSFSLGDGLRPGSIADANDKAQFGELETLGELTKRAWEEDIQVMIEGPGHVPMHLIKENVDLQMKLCQEAPFYTLGPLVTDIAPGYDHITSAIGAAMIGWFGTAMLCYVTPKEHLGLPDKEDVKQGVIAYKIAAHAADLAKGHPGAIERDNLLSKARFEFRWEDQFALSLDPETAKSFHDETLPQDRMKTAHFCSMCGPHFCSMNLTQELRKFAEEKGIEETEALRVGMDEKSKEFLERGAELYGAP</sequence>
<keyword evidence="8 10" id="KW-0411">Iron-sulfur</keyword>
<dbReference type="Pfam" id="PF01964">
    <property type="entry name" value="ThiC_Rad_SAM"/>
    <property type="match status" value="1"/>
</dbReference>
<keyword evidence="2 10" id="KW-0004">4Fe-4S</keyword>
<comment type="caution">
    <text evidence="11">The sequence shown here is derived from an EMBL/GenBank/DDBJ whole genome shotgun (WGS) entry which is preliminary data.</text>
</comment>
<dbReference type="InterPro" id="IPR038521">
    <property type="entry name" value="ThiC/Bza_core_dom"/>
</dbReference>
<evidence type="ECO:0000256" key="7">
    <source>
        <dbReference type="ARBA" id="ARBA00023004"/>
    </source>
</evidence>
<evidence type="ECO:0000313" key="11">
    <source>
        <dbReference type="EMBL" id="TGK34540.1"/>
    </source>
</evidence>
<keyword evidence="6 10" id="KW-0784">Thiamine biosynthesis</keyword>
<evidence type="ECO:0000256" key="3">
    <source>
        <dbReference type="ARBA" id="ARBA00022691"/>
    </source>
</evidence>
<evidence type="ECO:0000256" key="1">
    <source>
        <dbReference type="ARBA" id="ARBA00003175"/>
    </source>
</evidence>
<dbReference type="EMBL" id="RQFA01000037">
    <property type="protein sequence ID" value="TGK34540.1"/>
    <property type="molecule type" value="Genomic_DNA"/>
</dbReference>
<dbReference type="HAMAP" id="MF_00089">
    <property type="entry name" value="ThiC"/>
    <property type="match status" value="1"/>
</dbReference>
<dbReference type="FunFam" id="3.20.20.540:FF:000001">
    <property type="entry name" value="Phosphomethylpyrimidine synthase"/>
    <property type="match status" value="1"/>
</dbReference>
<feature type="binding site" evidence="10">
    <location>
        <begin position="241"/>
        <end position="243"/>
    </location>
    <ligand>
        <name>substrate</name>
    </ligand>
</feature>
<dbReference type="GO" id="GO:0005829">
    <property type="term" value="C:cytosol"/>
    <property type="evidence" value="ECO:0007669"/>
    <property type="project" value="TreeGrafter"/>
</dbReference>
<dbReference type="NCBIfam" id="NF006763">
    <property type="entry name" value="PRK09284.1"/>
    <property type="match status" value="1"/>
</dbReference>
<dbReference type="Gene3D" id="3.20.20.540">
    <property type="entry name" value="Radical SAM ThiC family, central domain"/>
    <property type="match status" value="1"/>
</dbReference>
<evidence type="ECO:0000256" key="10">
    <source>
        <dbReference type="HAMAP-Rule" id="MF_00089"/>
    </source>
</evidence>
<feature type="binding site" evidence="10">
    <location>
        <position position="389"/>
    </location>
    <ligand>
        <name>Zn(2+)</name>
        <dbReference type="ChEBI" id="CHEBI:29105"/>
    </ligand>
</feature>
<keyword evidence="12" id="KW-1185">Reference proteome</keyword>
<dbReference type="Gene3D" id="6.10.250.620">
    <property type="match status" value="1"/>
</dbReference>
<reference evidence="11" key="1">
    <citation type="journal article" date="2019" name="PLoS Negl. Trop. Dis.">
        <title>Revisiting the worldwide diversity of Leptospira species in the environment.</title>
        <authorList>
            <person name="Vincent A.T."/>
            <person name="Schiettekatte O."/>
            <person name="Bourhy P."/>
            <person name="Veyrier F.J."/>
            <person name="Picardeau M."/>
        </authorList>
    </citation>
    <scope>NUCLEOTIDE SEQUENCE [LARGE SCALE GENOMIC DNA]</scope>
    <source>
        <strain evidence="11">201800299</strain>
    </source>
</reference>
<dbReference type="InterPro" id="IPR037509">
    <property type="entry name" value="ThiC"/>
</dbReference>
<dbReference type="GO" id="GO:0009228">
    <property type="term" value="P:thiamine biosynthetic process"/>
    <property type="evidence" value="ECO:0007669"/>
    <property type="project" value="UniProtKB-UniRule"/>
</dbReference>
<dbReference type="SFLD" id="SFLDF00407">
    <property type="entry name" value="phosphomethylpyrimidine_syntha"/>
    <property type="match status" value="1"/>
</dbReference>
<organism evidence="11 12">
    <name type="scientific">Leptospira gomenensis</name>
    <dbReference type="NCBI Taxonomy" id="2484974"/>
    <lineage>
        <taxon>Bacteria</taxon>
        <taxon>Pseudomonadati</taxon>
        <taxon>Spirochaetota</taxon>
        <taxon>Spirochaetia</taxon>
        <taxon>Leptospirales</taxon>
        <taxon>Leptospiraceae</taxon>
        <taxon>Leptospira</taxon>
    </lineage>
</organism>
<comment type="cofactor">
    <cofactor evidence="10">
        <name>[4Fe-4S] cluster</name>
        <dbReference type="ChEBI" id="CHEBI:49883"/>
    </cofactor>
    <text evidence="10">Binds 1 [4Fe-4S] cluster per subunit. The cluster is coordinated with 3 cysteines and an exchangeable S-adenosyl-L-methionine.</text>
</comment>
<feature type="binding site" evidence="10">
    <location>
        <position position="156"/>
    </location>
    <ligand>
        <name>substrate</name>
    </ligand>
</feature>
<keyword evidence="3 10" id="KW-0949">S-adenosyl-L-methionine</keyword>
<feature type="binding site" evidence="10">
    <location>
        <position position="185"/>
    </location>
    <ligand>
        <name>substrate</name>
    </ligand>
</feature>
<dbReference type="RefSeq" id="WP_135595311.1">
    <property type="nucleotide sequence ID" value="NZ_RQEZ01000114.1"/>
</dbReference>
<dbReference type="SFLD" id="SFLDS00113">
    <property type="entry name" value="Radical_SAM_Phosphomethylpyrim"/>
    <property type="match status" value="1"/>
</dbReference>
<keyword evidence="5 10" id="KW-0862">Zinc</keyword>
<evidence type="ECO:0000256" key="9">
    <source>
        <dbReference type="ARBA" id="ARBA00023239"/>
    </source>
</evidence>
<dbReference type="SFLD" id="SFLDG01114">
    <property type="entry name" value="phosphomethylpyrimidine_syntha"/>
    <property type="match status" value="1"/>
</dbReference>
<feature type="binding site" evidence="10">
    <location>
        <position position="325"/>
    </location>
    <ligand>
        <name>Zn(2+)</name>
        <dbReference type="ChEBI" id="CHEBI:29105"/>
    </ligand>
</feature>
<dbReference type="Proteomes" id="UP000298277">
    <property type="component" value="Unassembled WGS sequence"/>
</dbReference>
<dbReference type="EC" id="4.1.99.17" evidence="10"/>
<feature type="binding site" evidence="10">
    <location>
        <begin position="282"/>
        <end position="285"/>
    </location>
    <ligand>
        <name>substrate</name>
    </ligand>
</feature>
<dbReference type="GO" id="GO:0008270">
    <property type="term" value="F:zinc ion binding"/>
    <property type="evidence" value="ECO:0007669"/>
    <property type="project" value="UniProtKB-UniRule"/>
</dbReference>
<evidence type="ECO:0000256" key="8">
    <source>
        <dbReference type="ARBA" id="ARBA00023014"/>
    </source>
</evidence>
<dbReference type="NCBIfam" id="NF009895">
    <property type="entry name" value="PRK13352.1"/>
    <property type="match status" value="1"/>
</dbReference>
<dbReference type="OrthoDB" id="9805897at2"/>
<evidence type="ECO:0000313" key="12">
    <source>
        <dbReference type="Proteomes" id="UP000298277"/>
    </source>
</evidence>
<comment type="function">
    <text evidence="1 10">Catalyzes the synthesis of the hydroxymethylpyrimidine phosphate (HMP-P) moiety of thiamine from aminoimidazole ribotide (AIR) in a radical S-adenosyl-L-methionine (SAM)-dependent reaction.</text>
</comment>
<dbReference type="GO" id="GO:0051539">
    <property type="term" value="F:4 iron, 4 sulfur cluster binding"/>
    <property type="evidence" value="ECO:0007669"/>
    <property type="project" value="UniProtKB-KW"/>
</dbReference>
<evidence type="ECO:0000256" key="2">
    <source>
        <dbReference type="ARBA" id="ARBA00022485"/>
    </source>
</evidence>
<proteinExistence type="inferred from homology"/>
<accession>A0A5F1YB47</accession>
<evidence type="ECO:0000256" key="6">
    <source>
        <dbReference type="ARBA" id="ARBA00022977"/>
    </source>
</evidence>
<dbReference type="AlphaFoldDB" id="A0A5F1YB47"/>
<name>A0A5F1YB47_9LEPT</name>
<keyword evidence="7 10" id="KW-0408">Iron</keyword>
<comment type="similarity">
    <text evidence="10">Belongs to the ThiC family.</text>
</comment>
<feature type="binding site" evidence="10">
    <location>
        <position position="348"/>
    </location>
    <ligand>
        <name>substrate</name>
    </ligand>
</feature>
<dbReference type="GO" id="GO:0009229">
    <property type="term" value="P:thiamine diphosphate biosynthetic process"/>
    <property type="evidence" value="ECO:0007669"/>
    <property type="project" value="UniProtKB-UniRule"/>
</dbReference>
<comment type="catalytic activity">
    <reaction evidence="10">
        <text>5-amino-1-(5-phospho-beta-D-ribosyl)imidazole + S-adenosyl-L-methionine = 4-amino-2-methyl-5-(phosphooxymethyl)pyrimidine + CO + 5'-deoxyadenosine + formate + L-methionine + 3 H(+)</text>
        <dbReference type="Rhea" id="RHEA:24840"/>
        <dbReference type="ChEBI" id="CHEBI:15378"/>
        <dbReference type="ChEBI" id="CHEBI:15740"/>
        <dbReference type="ChEBI" id="CHEBI:17245"/>
        <dbReference type="ChEBI" id="CHEBI:17319"/>
        <dbReference type="ChEBI" id="CHEBI:57844"/>
        <dbReference type="ChEBI" id="CHEBI:58354"/>
        <dbReference type="ChEBI" id="CHEBI:59789"/>
        <dbReference type="ChEBI" id="CHEBI:137981"/>
        <dbReference type="EC" id="4.1.99.17"/>
    </reaction>
</comment>
<feature type="binding site" evidence="10">
    <location>
        <position position="477"/>
    </location>
    <ligand>
        <name>[4Fe-4S] cluster</name>
        <dbReference type="ChEBI" id="CHEBI:49883"/>
        <note>4Fe-4S-S-AdoMet</note>
    </ligand>
</feature>
<feature type="binding site" evidence="10">
    <location>
        <position position="321"/>
    </location>
    <ligand>
        <name>substrate</name>
    </ligand>
</feature>
<evidence type="ECO:0000256" key="4">
    <source>
        <dbReference type="ARBA" id="ARBA00022723"/>
    </source>
</evidence>
<dbReference type="PANTHER" id="PTHR30557:SF1">
    <property type="entry name" value="PHOSPHOMETHYLPYRIMIDINE SYNTHASE, CHLOROPLASTIC"/>
    <property type="match status" value="1"/>
</dbReference>
<feature type="binding site" evidence="10">
    <location>
        <position position="469"/>
    </location>
    <ligand>
        <name>[4Fe-4S] cluster</name>
        <dbReference type="ChEBI" id="CHEBI:49883"/>
        <note>4Fe-4S-S-AdoMet</note>
    </ligand>
</feature>
<evidence type="ECO:0000256" key="5">
    <source>
        <dbReference type="ARBA" id="ARBA00022833"/>
    </source>
</evidence>
<dbReference type="UniPathway" id="UPA00060"/>